<sequence>MPSVEAPQVVEYRERETTREIKEEDRPMHGPLHIGEDDNNNNNNNNNCDLLETYINLKDKRAGQSICYLGMMTSS</sequence>
<feature type="compositionally biased region" description="Basic and acidic residues" evidence="1">
    <location>
        <begin position="11"/>
        <end position="28"/>
    </location>
</feature>
<name>A0AAP0JJT2_9MAGN</name>
<dbReference type="EMBL" id="JBBNAF010000006">
    <property type="protein sequence ID" value="KAK9134280.1"/>
    <property type="molecule type" value="Genomic_DNA"/>
</dbReference>
<evidence type="ECO:0000256" key="1">
    <source>
        <dbReference type="SAM" id="MobiDB-lite"/>
    </source>
</evidence>
<evidence type="ECO:0000313" key="2">
    <source>
        <dbReference type="EMBL" id="KAK9134280.1"/>
    </source>
</evidence>
<organism evidence="2 3">
    <name type="scientific">Stephania yunnanensis</name>
    <dbReference type="NCBI Taxonomy" id="152371"/>
    <lineage>
        <taxon>Eukaryota</taxon>
        <taxon>Viridiplantae</taxon>
        <taxon>Streptophyta</taxon>
        <taxon>Embryophyta</taxon>
        <taxon>Tracheophyta</taxon>
        <taxon>Spermatophyta</taxon>
        <taxon>Magnoliopsida</taxon>
        <taxon>Ranunculales</taxon>
        <taxon>Menispermaceae</taxon>
        <taxon>Menispermoideae</taxon>
        <taxon>Cissampelideae</taxon>
        <taxon>Stephania</taxon>
    </lineage>
</organism>
<protein>
    <submittedName>
        <fullName evidence="2">Uncharacterized protein</fullName>
    </submittedName>
</protein>
<evidence type="ECO:0000313" key="3">
    <source>
        <dbReference type="Proteomes" id="UP001420932"/>
    </source>
</evidence>
<proteinExistence type="predicted"/>
<gene>
    <name evidence="2" type="ORF">Syun_013610</name>
</gene>
<dbReference type="AlphaFoldDB" id="A0AAP0JJT2"/>
<accession>A0AAP0JJT2</accession>
<comment type="caution">
    <text evidence="2">The sequence shown here is derived from an EMBL/GenBank/DDBJ whole genome shotgun (WGS) entry which is preliminary data.</text>
</comment>
<reference evidence="2 3" key="1">
    <citation type="submission" date="2024-01" db="EMBL/GenBank/DDBJ databases">
        <title>Genome assemblies of Stephania.</title>
        <authorList>
            <person name="Yang L."/>
        </authorList>
    </citation>
    <scope>NUCLEOTIDE SEQUENCE [LARGE SCALE GENOMIC DNA]</scope>
    <source>
        <strain evidence="2">YNDBR</strain>
        <tissue evidence="2">Leaf</tissue>
    </source>
</reference>
<dbReference type="Proteomes" id="UP001420932">
    <property type="component" value="Unassembled WGS sequence"/>
</dbReference>
<keyword evidence="3" id="KW-1185">Reference proteome</keyword>
<feature type="region of interest" description="Disordered" evidence="1">
    <location>
        <begin position="1"/>
        <end position="42"/>
    </location>
</feature>